<evidence type="ECO:0000313" key="1">
    <source>
        <dbReference type="EMBL" id="KKM61491.1"/>
    </source>
</evidence>
<proteinExistence type="predicted"/>
<organism evidence="1">
    <name type="scientific">marine sediment metagenome</name>
    <dbReference type="NCBI Taxonomy" id="412755"/>
    <lineage>
        <taxon>unclassified sequences</taxon>
        <taxon>metagenomes</taxon>
        <taxon>ecological metagenomes</taxon>
    </lineage>
</organism>
<dbReference type="AlphaFoldDB" id="A0A0F9JGN9"/>
<sequence length="91" mass="10909">MSKTIKCQFIDFFQSRKEKLTNMLISEIIFLKANIKKAKNTSDLHYLRNSLDKLEYLLNNLRKYSSDIPEEDFDKILMMIYHIFQNIADNL</sequence>
<comment type="caution">
    <text evidence="1">The sequence shown here is derived from an EMBL/GenBank/DDBJ whole genome shotgun (WGS) entry which is preliminary data.</text>
</comment>
<reference evidence="1" key="1">
    <citation type="journal article" date="2015" name="Nature">
        <title>Complex archaea that bridge the gap between prokaryotes and eukaryotes.</title>
        <authorList>
            <person name="Spang A."/>
            <person name="Saw J.H."/>
            <person name="Jorgensen S.L."/>
            <person name="Zaremba-Niedzwiedzka K."/>
            <person name="Martijn J."/>
            <person name="Lind A.E."/>
            <person name="van Eijk R."/>
            <person name="Schleper C."/>
            <person name="Guy L."/>
            <person name="Ettema T.J."/>
        </authorList>
    </citation>
    <scope>NUCLEOTIDE SEQUENCE</scope>
</reference>
<name>A0A0F9JGN9_9ZZZZ</name>
<accession>A0A0F9JGN9</accession>
<gene>
    <name evidence="1" type="ORF">LCGC14_1531210</name>
</gene>
<protein>
    <submittedName>
        <fullName evidence="1">Uncharacterized protein</fullName>
    </submittedName>
</protein>
<dbReference type="EMBL" id="LAZR01011473">
    <property type="protein sequence ID" value="KKM61491.1"/>
    <property type="molecule type" value="Genomic_DNA"/>
</dbReference>